<evidence type="ECO:0000256" key="14">
    <source>
        <dbReference type="PROSITE-ProRule" id="PRU01360"/>
    </source>
</evidence>
<dbReference type="Gene3D" id="2.170.130.10">
    <property type="entry name" value="TonB-dependent receptor, plug domain"/>
    <property type="match status" value="1"/>
</dbReference>
<comment type="subcellular location">
    <subcellularLocation>
        <location evidence="1 14">Cell outer membrane</location>
        <topology evidence="1 14">Multi-pass membrane protein</topology>
    </subcellularLocation>
</comment>
<keyword evidence="12 18" id="KW-0675">Receptor</keyword>
<dbReference type="Gene3D" id="2.40.170.20">
    <property type="entry name" value="TonB-dependent receptor, beta-barrel domain"/>
    <property type="match status" value="1"/>
</dbReference>
<comment type="similarity">
    <text evidence="2 14 15">Belongs to the TonB-dependent receptor family.</text>
</comment>
<protein>
    <submittedName>
        <fullName evidence="18">TonB-dependent siderophore receptor</fullName>
    </submittedName>
</protein>
<evidence type="ECO:0000256" key="6">
    <source>
        <dbReference type="ARBA" id="ARBA00022692"/>
    </source>
</evidence>
<dbReference type="PANTHER" id="PTHR32552">
    <property type="entry name" value="FERRICHROME IRON RECEPTOR-RELATED"/>
    <property type="match status" value="1"/>
</dbReference>
<dbReference type="PROSITE" id="PS01156">
    <property type="entry name" value="TONB_DEPENDENT_REC_2"/>
    <property type="match status" value="1"/>
</dbReference>
<dbReference type="CDD" id="cd01347">
    <property type="entry name" value="ligand_gated_channel"/>
    <property type="match status" value="1"/>
</dbReference>
<keyword evidence="5" id="KW-0410">Iron transport</keyword>
<evidence type="ECO:0000256" key="15">
    <source>
        <dbReference type="RuleBase" id="RU003357"/>
    </source>
</evidence>
<dbReference type="SUPFAM" id="SSF49464">
    <property type="entry name" value="Carboxypeptidase regulatory domain-like"/>
    <property type="match status" value="1"/>
</dbReference>
<keyword evidence="11 14" id="KW-0472">Membrane</keyword>
<dbReference type="InterPro" id="IPR012910">
    <property type="entry name" value="Plug_dom"/>
</dbReference>
<keyword evidence="4 14" id="KW-1134">Transmembrane beta strand</keyword>
<evidence type="ECO:0000259" key="16">
    <source>
        <dbReference type="Pfam" id="PF00593"/>
    </source>
</evidence>
<feature type="domain" description="TonB-dependent receptor-like beta-barrel" evidence="16">
    <location>
        <begin position="318"/>
        <end position="788"/>
    </location>
</feature>
<dbReference type="InterPro" id="IPR010105">
    <property type="entry name" value="TonB_sidphr_rcpt"/>
</dbReference>
<evidence type="ECO:0000256" key="11">
    <source>
        <dbReference type="ARBA" id="ARBA00023136"/>
    </source>
</evidence>
<dbReference type="Pfam" id="PF07715">
    <property type="entry name" value="Plug"/>
    <property type="match status" value="1"/>
</dbReference>
<dbReference type="InterPro" id="IPR036942">
    <property type="entry name" value="Beta-barrel_TonB_sf"/>
</dbReference>
<comment type="caution">
    <text evidence="18">The sequence shown here is derived from an EMBL/GenBank/DDBJ whole genome shotgun (WGS) entry which is preliminary data.</text>
</comment>
<evidence type="ECO:0000256" key="9">
    <source>
        <dbReference type="ARBA" id="ARBA00023065"/>
    </source>
</evidence>
<evidence type="ECO:0000256" key="4">
    <source>
        <dbReference type="ARBA" id="ARBA00022452"/>
    </source>
</evidence>
<evidence type="ECO:0000259" key="17">
    <source>
        <dbReference type="Pfam" id="PF07715"/>
    </source>
</evidence>
<evidence type="ECO:0000313" key="19">
    <source>
        <dbReference type="Proteomes" id="UP001589774"/>
    </source>
</evidence>
<dbReference type="Pfam" id="PF13715">
    <property type="entry name" value="CarbopepD_reg_2"/>
    <property type="match status" value="1"/>
</dbReference>
<keyword evidence="6 14" id="KW-0812">Transmembrane</keyword>
<proteinExistence type="inferred from homology"/>
<dbReference type="InterPro" id="IPR008969">
    <property type="entry name" value="CarboxyPept-like_regulatory"/>
</dbReference>
<dbReference type="InterPro" id="IPR000531">
    <property type="entry name" value="Beta-barrel_TonB"/>
</dbReference>
<name>A0ABV6HKT9_9SPHI</name>
<dbReference type="InterPro" id="IPR010917">
    <property type="entry name" value="TonB_rcpt_CS"/>
</dbReference>
<evidence type="ECO:0000256" key="5">
    <source>
        <dbReference type="ARBA" id="ARBA00022496"/>
    </source>
</evidence>
<dbReference type="RefSeq" id="WP_130857761.1">
    <property type="nucleotide sequence ID" value="NZ_JBHLWO010000002.1"/>
</dbReference>
<keyword evidence="13 14" id="KW-0998">Cell outer membrane</keyword>
<dbReference type="PANTHER" id="PTHR32552:SF68">
    <property type="entry name" value="FERRICHROME OUTER MEMBRANE TRANSPORTER_PHAGE RECEPTOR"/>
    <property type="match status" value="1"/>
</dbReference>
<keyword evidence="7" id="KW-0732">Signal</keyword>
<sequence>MRPLSYLTVLFVTIQSLFLPSIIQAQQIANLKGVVLTADGKGAEGVSVTLKGLNRGASTDVDGHYEIKQVPFGSYTLRVTALGLNTQELQIKVDDLEVDVQTIILTESAATLSEVVVNGVGANPYTRRKSNFVSKLPLNNLENPQVYTTITKEVLRDQIVTNFNDALKNSSGLDKLWSSTGRSGDGAAYFTLRGFSTQPNLINGVAALTNGDLDPANIEQIEVVKGPSGTLYGGALVNFGGLINIVTKRPLDTVGGEVSYTIGNYAQHRATLDLYGPLNQKKNLLGRVNAAYHKQNSFQDAGFRKSFFIAPSLEYRATSRLTLNLDAELYHYEGTNPLMIFLNRTRPLHANTPDELQFDYNRSYTHDDVTFKTPTINLRGQALYKISDQWTSRTQVNYNRRKTDGYYQYVMYTDVDNERLGTIANDTILSRYVTKQNAVSEVINIQQNFTGDFKIGGLRNRLVFGLDYLRQVNKNNNAPYIVFDRLNSSIDDPNYYNYNKEAIDERLAASTGSYTYNRASSNVYGAYLSNVLNITDQLIAMASVRVDRFQSGGTENLNTGVVTGDYGQTAVSPKFGVVYQVIPNQISIFANYMNGFRNVAPVTQPLPDIPNTFKPQQANQWEGGVKLDVLDNRLSFTASYYDISVKNITRTESIIRDDTTYNITVQNGTQLSRGFELDLTARPVEGLNIIFGYSNNTSKITNADVNVNDRRPVSAGPKHLLNYWVSYRFHQGAIKGIGLGFGGNSASENIITNDLLTGTFTLPGYTVLNASVFYDHPKFRIGLKMDNLTDKEYFKGWTTIEPQMPRSFLANLTYKF</sequence>
<keyword evidence="9" id="KW-0406">Ion transport</keyword>
<evidence type="ECO:0000256" key="2">
    <source>
        <dbReference type="ARBA" id="ARBA00009810"/>
    </source>
</evidence>
<dbReference type="InterPro" id="IPR037066">
    <property type="entry name" value="Plug_dom_sf"/>
</dbReference>
<evidence type="ECO:0000313" key="18">
    <source>
        <dbReference type="EMBL" id="MFC0319214.1"/>
    </source>
</evidence>
<keyword evidence="10 15" id="KW-0798">TonB box</keyword>
<dbReference type="Gene3D" id="2.60.40.1120">
    <property type="entry name" value="Carboxypeptidase-like, regulatory domain"/>
    <property type="match status" value="1"/>
</dbReference>
<keyword evidence="19" id="KW-1185">Reference proteome</keyword>
<dbReference type="NCBIfam" id="TIGR01783">
    <property type="entry name" value="TonB-siderophor"/>
    <property type="match status" value="1"/>
</dbReference>
<gene>
    <name evidence="18" type="ORF">ACFFI0_12895</name>
</gene>
<evidence type="ECO:0000256" key="3">
    <source>
        <dbReference type="ARBA" id="ARBA00022448"/>
    </source>
</evidence>
<evidence type="ECO:0000256" key="10">
    <source>
        <dbReference type="ARBA" id="ARBA00023077"/>
    </source>
</evidence>
<keyword evidence="8" id="KW-0408">Iron</keyword>
<dbReference type="InterPro" id="IPR039426">
    <property type="entry name" value="TonB-dep_rcpt-like"/>
</dbReference>
<keyword evidence="3 14" id="KW-0813">Transport</keyword>
<evidence type="ECO:0000256" key="8">
    <source>
        <dbReference type="ARBA" id="ARBA00023004"/>
    </source>
</evidence>
<dbReference type="Proteomes" id="UP001589774">
    <property type="component" value="Unassembled WGS sequence"/>
</dbReference>
<organism evidence="18 19">
    <name type="scientific">Olivibacter oleidegradans</name>
    <dbReference type="NCBI Taxonomy" id="760123"/>
    <lineage>
        <taxon>Bacteria</taxon>
        <taxon>Pseudomonadati</taxon>
        <taxon>Bacteroidota</taxon>
        <taxon>Sphingobacteriia</taxon>
        <taxon>Sphingobacteriales</taxon>
        <taxon>Sphingobacteriaceae</taxon>
        <taxon>Olivibacter</taxon>
    </lineage>
</organism>
<dbReference type="PROSITE" id="PS52016">
    <property type="entry name" value="TONB_DEPENDENT_REC_3"/>
    <property type="match status" value="1"/>
</dbReference>
<evidence type="ECO:0000256" key="12">
    <source>
        <dbReference type="ARBA" id="ARBA00023170"/>
    </source>
</evidence>
<dbReference type="EMBL" id="JBHLWO010000002">
    <property type="protein sequence ID" value="MFC0319214.1"/>
    <property type="molecule type" value="Genomic_DNA"/>
</dbReference>
<reference evidence="18 19" key="1">
    <citation type="submission" date="2024-09" db="EMBL/GenBank/DDBJ databases">
        <authorList>
            <person name="Sun Q."/>
            <person name="Mori K."/>
        </authorList>
    </citation>
    <scope>NUCLEOTIDE SEQUENCE [LARGE SCALE GENOMIC DNA]</scope>
    <source>
        <strain evidence="18 19">CCM 7765</strain>
    </source>
</reference>
<evidence type="ECO:0000256" key="1">
    <source>
        <dbReference type="ARBA" id="ARBA00004571"/>
    </source>
</evidence>
<dbReference type="Pfam" id="PF00593">
    <property type="entry name" value="TonB_dep_Rec_b-barrel"/>
    <property type="match status" value="1"/>
</dbReference>
<feature type="domain" description="TonB-dependent receptor plug" evidence="17">
    <location>
        <begin position="141"/>
        <end position="234"/>
    </location>
</feature>
<evidence type="ECO:0000256" key="7">
    <source>
        <dbReference type="ARBA" id="ARBA00022729"/>
    </source>
</evidence>
<accession>A0ABV6HKT9</accession>
<dbReference type="SUPFAM" id="SSF56935">
    <property type="entry name" value="Porins"/>
    <property type="match status" value="1"/>
</dbReference>
<evidence type="ECO:0000256" key="13">
    <source>
        <dbReference type="ARBA" id="ARBA00023237"/>
    </source>
</evidence>